<reference evidence="2" key="1">
    <citation type="submission" date="2019-08" db="EMBL/GenBank/DDBJ databases">
        <authorList>
            <person name="Kucharzyk K."/>
            <person name="Murdoch R.W."/>
            <person name="Higgins S."/>
            <person name="Loffler F."/>
        </authorList>
    </citation>
    <scope>NUCLEOTIDE SEQUENCE</scope>
</reference>
<feature type="transmembrane region" description="Helical" evidence="1">
    <location>
        <begin position="7"/>
        <end position="28"/>
    </location>
</feature>
<feature type="transmembrane region" description="Helical" evidence="1">
    <location>
        <begin position="34"/>
        <end position="57"/>
    </location>
</feature>
<evidence type="ECO:0000256" key="1">
    <source>
        <dbReference type="SAM" id="Phobius"/>
    </source>
</evidence>
<protein>
    <submittedName>
        <fullName evidence="2">Uncharacterized protein</fullName>
    </submittedName>
</protein>
<proteinExistence type="predicted"/>
<accession>A0A645EK02</accession>
<sequence length="60" mass="6036">MRIIDDLIVKTATAILRGVMAVGAGLVYVQFFALTVAVAMVGTTALAVILAAAKAAIFGG</sequence>
<keyword evidence="1" id="KW-0472">Membrane</keyword>
<evidence type="ECO:0000313" key="2">
    <source>
        <dbReference type="EMBL" id="MPN02365.1"/>
    </source>
</evidence>
<organism evidence="2">
    <name type="scientific">bioreactor metagenome</name>
    <dbReference type="NCBI Taxonomy" id="1076179"/>
    <lineage>
        <taxon>unclassified sequences</taxon>
        <taxon>metagenomes</taxon>
        <taxon>ecological metagenomes</taxon>
    </lineage>
</organism>
<keyword evidence="1" id="KW-1133">Transmembrane helix</keyword>
<dbReference type="AlphaFoldDB" id="A0A645EK02"/>
<dbReference type="EMBL" id="VSSQ01048311">
    <property type="protein sequence ID" value="MPN02365.1"/>
    <property type="molecule type" value="Genomic_DNA"/>
</dbReference>
<gene>
    <name evidence="2" type="ORF">SDC9_149581</name>
</gene>
<comment type="caution">
    <text evidence="2">The sequence shown here is derived from an EMBL/GenBank/DDBJ whole genome shotgun (WGS) entry which is preliminary data.</text>
</comment>
<name>A0A645EK02_9ZZZZ</name>
<keyword evidence="1" id="KW-0812">Transmembrane</keyword>